<evidence type="ECO:0000313" key="5">
    <source>
        <dbReference type="Proteomes" id="UP000295198"/>
    </source>
</evidence>
<dbReference type="SUPFAM" id="SSF63817">
    <property type="entry name" value="Sortase"/>
    <property type="match status" value="1"/>
</dbReference>
<dbReference type="InterPro" id="IPR005754">
    <property type="entry name" value="Sortase"/>
</dbReference>
<dbReference type="AlphaFoldDB" id="A0A4Q4ZBZ6"/>
<keyword evidence="3" id="KW-0732">Signal</keyword>
<dbReference type="Gene3D" id="2.40.260.10">
    <property type="entry name" value="Sortase"/>
    <property type="match status" value="1"/>
</dbReference>
<evidence type="ECO:0000256" key="3">
    <source>
        <dbReference type="SAM" id="SignalP"/>
    </source>
</evidence>
<reference evidence="4 5" key="1">
    <citation type="submission" date="2019-01" db="EMBL/GenBank/DDBJ databases">
        <title>Nocardioides guangzhouensis sp. nov., an actinobacterium isolated from soil.</title>
        <authorList>
            <person name="Fu Y."/>
            <person name="Cai Y."/>
            <person name="Lin Z."/>
            <person name="Chen P."/>
        </authorList>
    </citation>
    <scope>NUCLEOTIDE SEQUENCE [LARGE SCALE GENOMIC DNA]</scope>
    <source>
        <strain evidence="4 5">130</strain>
    </source>
</reference>
<evidence type="ECO:0000313" key="4">
    <source>
        <dbReference type="EMBL" id="RYP85095.1"/>
    </source>
</evidence>
<sequence>MATPVAGPARWLLLLLASAAGLALGAQALHAGRDDPTDVRGRAAVADAGTQQPGANGLLGHGTGPTADPAPDRVGRSSAAIEGQAAGAATPDGGLPARLEIPALGVDMVVRPAGVTATGAMELPADPAVIGWYRYGPAPETPGSAVLAGHVDSRRYGVGPLARLSAITAGERIRVVLGSGSRRPYRVDSIERFDRQALPDEVFARTGPERLRIVTCTGPYLEDAGGYLQNLVITALPDLVRSGR</sequence>
<dbReference type="InterPro" id="IPR042001">
    <property type="entry name" value="Sortase_F"/>
</dbReference>
<name>A0A4Q4ZBZ6_9ACTN</name>
<evidence type="ECO:0000256" key="2">
    <source>
        <dbReference type="SAM" id="MobiDB-lite"/>
    </source>
</evidence>
<dbReference type="Pfam" id="PF04203">
    <property type="entry name" value="Sortase"/>
    <property type="match status" value="1"/>
</dbReference>
<gene>
    <name evidence="4" type="ORF">EKO23_14010</name>
</gene>
<evidence type="ECO:0000256" key="1">
    <source>
        <dbReference type="ARBA" id="ARBA00022801"/>
    </source>
</evidence>
<dbReference type="GO" id="GO:0016787">
    <property type="term" value="F:hydrolase activity"/>
    <property type="evidence" value="ECO:0007669"/>
    <property type="project" value="UniProtKB-KW"/>
</dbReference>
<accession>A0A4Q4ZBZ6</accession>
<organism evidence="4 5">
    <name type="scientific">Nocardioides guangzhouensis</name>
    <dbReference type="NCBI Taxonomy" id="2497878"/>
    <lineage>
        <taxon>Bacteria</taxon>
        <taxon>Bacillati</taxon>
        <taxon>Actinomycetota</taxon>
        <taxon>Actinomycetes</taxon>
        <taxon>Propionibacteriales</taxon>
        <taxon>Nocardioidaceae</taxon>
        <taxon>Nocardioides</taxon>
    </lineage>
</organism>
<comment type="caution">
    <text evidence="4">The sequence shown here is derived from an EMBL/GenBank/DDBJ whole genome shotgun (WGS) entry which is preliminary data.</text>
</comment>
<protein>
    <submittedName>
        <fullName evidence="4">Class F sortase</fullName>
    </submittedName>
</protein>
<dbReference type="InterPro" id="IPR023365">
    <property type="entry name" value="Sortase_dom-sf"/>
</dbReference>
<proteinExistence type="predicted"/>
<feature type="chain" id="PRO_5038667441" evidence="3">
    <location>
        <begin position="32"/>
        <end position="244"/>
    </location>
</feature>
<keyword evidence="1" id="KW-0378">Hydrolase</keyword>
<dbReference type="OrthoDB" id="525039at2"/>
<dbReference type="RefSeq" id="WP_134718321.1">
    <property type="nucleotide sequence ID" value="NZ_SDKM01000019.1"/>
</dbReference>
<dbReference type="CDD" id="cd05829">
    <property type="entry name" value="Sortase_F"/>
    <property type="match status" value="1"/>
</dbReference>
<keyword evidence="5" id="KW-1185">Reference proteome</keyword>
<feature type="signal peptide" evidence="3">
    <location>
        <begin position="1"/>
        <end position="31"/>
    </location>
</feature>
<dbReference type="EMBL" id="SDKM01000019">
    <property type="protein sequence ID" value="RYP85095.1"/>
    <property type="molecule type" value="Genomic_DNA"/>
</dbReference>
<dbReference type="Proteomes" id="UP000295198">
    <property type="component" value="Unassembled WGS sequence"/>
</dbReference>
<feature type="region of interest" description="Disordered" evidence="2">
    <location>
        <begin position="48"/>
        <end position="77"/>
    </location>
</feature>